<protein>
    <submittedName>
        <fullName evidence="3">3-oxoacyl-[acyl-carrier protein] reductase</fullName>
        <ecNumber evidence="3">1.1.1.100</ecNumber>
    </submittedName>
</protein>
<dbReference type="EC" id="1.1.1.100" evidence="3"/>
<dbReference type="KEGG" id="sgi:SGRAN_3517"/>
<sequence>MAFDFLGFPAGSSAIVTGAASGIGAATAQMLCEAGLTVIGVDIDADRLHGLDLGPAFHPHVFHTGEPETVATHMARIAAEHGPILHLVNNAGPPSSLPLTIEEGLAQTAGSVQRVTAAWAVALPEPAAHASLVNVASVAGAIAGGPPPSLVAGRGGAAENGWYPAGKAAIAGMTRWHAVSAAGRYRANAVAPGITRTPRLGDITAGAYGRDVLARTPLGRLGEAEDMARAILFLLSPAASFVNGQTLVVDGGGGLAF</sequence>
<evidence type="ECO:0000256" key="1">
    <source>
        <dbReference type="ARBA" id="ARBA00006484"/>
    </source>
</evidence>
<dbReference type="PRINTS" id="PR00081">
    <property type="entry name" value="GDHRDH"/>
</dbReference>
<proteinExistence type="inferred from homology"/>
<evidence type="ECO:0000313" key="3">
    <source>
        <dbReference type="EMBL" id="AMG75859.1"/>
    </source>
</evidence>
<dbReference type="RefSeq" id="WP_067185838.1">
    <property type="nucleotide sequence ID" value="NZ_CP012199.1"/>
</dbReference>
<dbReference type="InterPro" id="IPR051122">
    <property type="entry name" value="SDR_DHRS6-like"/>
</dbReference>
<dbReference type="AlphaFoldDB" id="A0AA86GQ47"/>
<evidence type="ECO:0000256" key="2">
    <source>
        <dbReference type="ARBA" id="ARBA00023002"/>
    </source>
</evidence>
<organism evidence="3 4">
    <name type="scientific">Sphingopyxis granuli</name>
    <dbReference type="NCBI Taxonomy" id="267128"/>
    <lineage>
        <taxon>Bacteria</taxon>
        <taxon>Pseudomonadati</taxon>
        <taxon>Pseudomonadota</taxon>
        <taxon>Alphaproteobacteria</taxon>
        <taxon>Sphingomonadales</taxon>
        <taxon>Sphingomonadaceae</taxon>
        <taxon>Sphingopyxis</taxon>
    </lineage>
</organism>
<gene>
    <name evidence="3" type="ORF">SGRAN_3517</name>
</gene>
<dbReference type="SUPFAM" id="SSF51735">
    <property type="entry name" value="NAD(P)-binding Rossmann-fold domains"/>
    <property type="match status" value="1"/>
</dbReference>
<name>A0AA86GQ47_9SPHN</name>
<dbReference type="Gene3D" id="3.40.50.720">
    <property type="entry name" value="NAD(P)-binding Rossmann-like Domain"/>
    <property type="match status" value="1"/>
</dbReference>
<dbReference type="CDD" id="cd05233">
    <property type="entry name" value="SDR_c"/>
    <property type="match status" value="1"/>
</dbReference>
<dbReference type="InterPro" id="IPR036291">
    <property type="entry name" value="NAD(P)-bd_dom_sf"/>
</dbReference>
<dbReference type="PANTHER" id="PTHR43477:SF1">
    <property type="entry name" value="DIHYDROANTICAPSIN 7-DEHYDROGENASE"/>
    <property type="match status" value="1"/>
</dbReference>
<accession>A0AA86GQ47</accession>
<dbReference type="PANTHER" id="PTHR43477">
    <property type="entry name" value="DIHYDROANTICAPSIN 7-DEHYDROGENASE"/>
    <property type="match status" value="1"/>
</dbReference>
<dbReference type="InterPro" id="IPR002347">
    <property type="entry name" value="SDR_fam"/>
</dbReference>
<dbReference type="Pfam" id="PF13561">
    <property type="entry name" value="adh_short_C2"/>
    <property type="match status" value="1"/>
</dbReference>
<dbReference type="GO" id="GO:0004316">
    <property type="term" value="F:3-oxoacyl-[acyl-carrier-protein] reductase (NADPH) activity"/>
    <property type="evidence" value="ECO:0007669"/>
    <property type="project" value="UniProtKB-EC"/>
</dbReference>
<dbReference type="EMBL" id="CP012199">
    <property type="protein sequence ID" value="AMG75859.1"/>
    <property type="molecule type" value="Genomic_DNA"/>
</dbReference>
<dbReference type="Proteomes" id="UP000058599">
    <property type="component" value="Chromosome"/>
</dbReference>
<keyword evidence="2 3" id="KW-0560">Oxidoreductase</keyword>
<keyword evidence="4" id="KW-1185">Reference proteome</keyword>
<dbReference type="PRINTS" id="PR00080">
    <property type="entry name" value="SDRFAMILY"/>
</dbReference>
<dbReference type="PROSITE" id="PS00061">
    <property type="entry name" value="ADH_SHORT"/>
    <property type="match status" value="1"/>
</dbReference>
<evidence type="ECO:0000313" key="4">
    <source>
        <dbReference type="Proteomes" id="UP000058599"/>
    </source>
</evidence>
<dbReference type="InterPro" id="IPR020904">
    <property type="entry name" value="Sc_DH/Rdtase_CS"/>
</dbReference>
<comment type="similarity">
    <text evidence="1">Belongs to the short-chain dehydrogenases/reductases (SDR) family.</text>
</comment>
<reference evidence="3 4" key="1">
    <citation type="journal article" date="2016" name="BMC Genomics">
        <title>Genomic analysis of the nitrate-respiring Sphingopyxis granuli (formerly Sphingomonas macrogoltabida) strain TFA.</title>
        <authorList>
            <person name="Garcia-Romero I."/>
            <person name="Perez-Pulido A.J."/>
            <person name="Gonzalez-Flores Y.E."/>
            <person name="Reyes-Ramirez F."/>
            <person name="Santero E."/>
            <person name="Floriano B."/>
        </authorList>
    </citation>
    <scope>NUCLEOTIDE SEQUENCE [LARGE SCALE GENOMIC DNA]</scope>
    <source>
        <strain evidence="3 4">TFA</strain>
    </source>
</reference>